<dbReference type="RefSeq" id="WP_147932655.1">
    <property type="nucleotide sequence ID" value="NZ_VOXD01000046.1"/>
</dbReference>
<evidence type="ECO:0000259" key="1">
    <source>
        <dbReference type="Pfam" id="PF13649"/>
    </source>
</evidence>
<dbReference type="EMBL" id="VOXD01000046">
    <property type="protein sequence ID" value="TXF85446.1"/>
    <property type="molecule type" value="Genomic_DNA"/>
</dbReference>
<dbReference type="AlphaFoldDB" id="A0A5C7FJ51"/>
<organism evidence="2 3">
    <name type="scientific">Neolewinella aurantiaca</name>
    <dbReference type="NCBI Taxonomy" id="2602767"/>
    <lineage>
        <taxon>Bacteria</taxon>
        <taxon>Pseudomonadati</taxon>
        <taxon>Bacteroidota</taxon>
        <taxon>Saprospiria</taxon>
        <taxon>Saprospirales</taxon>
        <taxon>Lewinellaceae</taxon>
        <taxon>Neolewinella</taxon>
    </lineage>
</organism>
<dbReference type="Gene3D" id="3.40.50.150">
    <property type="entry name" value="Vaccinia Virus protein VP39"/>
    <property type="match status" value="1"/>
</dbReference>
<keyword evidence="2" id="KW-0489">Methyltransferase</keyword>
<dbReference type="CDD" id="cd02440">
    <property type="entry name" value="AdoMet_MTases"/>
    <property type="match status" value="1"/>
</dbReference>
<protein>
    <submittedName>
        <fullName evidence="2">Class I SAM-dependent methyltransferase</fullName>
    </submittedName>
</protein>
<proteinExistence type="predicted"/>
<evidence type="ECO:0000313" key="3">
    <source>
        <dbReference type="Proteomes" id="UP000321907"/>
    </source>
</evidence>
<comment type="caution">
    <text evidence="2">The sequence shown here is derived from an EMBL/GenBank/DDBJ whole genome shotgun (WGS) entry which is preliminary data.</text>
</comment>
<gene>
    <name evidence="2" type="ORF">FUA23_20525</name>
</gene>
<dbReference type="InterPro" id="IPR029063">
    <property type="entry name" value="SAM-dependent_MTases_sf"/>
</dbReference>
<dbReference type="SUPFAM" id="SSF53335">
    <property type="entry name" value="S-adenosyl-L-methionine-dependent methyltransferases"/>
    <property type="match status" value="1"/>
</dbReference>
<sequence length="235" mass="26616">MYEDNWNAYYEGNYRKLGRKALWDVEPERAVALDQRYFADPFDPGLPVVDLGCGTGEQSAYLRAHYDHVIGVDVATVAVEMAKENHQQEGLGYEFLDATRPDMAEALRARIGESNVYMRGVLHQILPEHLARFQEVLSILMGKRGCCYFNEVSAGIREYFTESSDRFAELPKRMQQVFISNLPPRGLELETVTNFFPSSGFKTTDVRKGKLETNLNFLTGEPIFIPSVQGLVHPA</sequence>
<dbReference type="GO" id="GO:0008168">
    <property type="term" value="F:methyltransferase activity"/>
    <property type="evidence" value="ECO:0007669"/>
    <property type="project" value="UniProtKB-KW"/>
</dbReference>
<dbReference type="InterPro" id="IPR041698">
    <property type="entry name" value="Methyltransf_25"/>
</dbReference>
<dbReference type="Proteomes" id="UP000321907">
    <property type="component" value="Unassembled WGS sequence"/>
</dbReference>
<dbReference type="OrthoDB" id="9789123at2"/>
<evidence type="ECO:0000313" key="2">
    <source>
        <dbReference type="EMBL" id="TXF85446.1"/>
    </source>
</evidence>
<reference evidence="2 3" key="1">
    <citation type="submission" date="2019-08" db="EMBL/GenBank/DDBJ databases">
        <title>Lewinella sp. strain SSH13 Genome sequencing and assembly.</title>
        <authorList>
            <person name="Kim I."/>
        </authorList>
    </citation>
    <scope>NUCLEOTIDE SEQUENCE [LARGE SCALE GENOMIC DNA]</scope>
    <source>
        <strain evidence="2 3">SSH13</strain>
    </source>
</reference>
<keyword evidence="3" id="KW-1185">Reference proteome</keyword>
<dbReference type="GO" id="GO:0032259">
    <property type="term" value="P:methylation"/>
    <property type="evidence" value="ECO:0007669"/>
    <property type="project" value="UniProtKB-KW"/>
</dbReference>
<keyword evidence="2" id="KW-0808">Transferase</keyword>
<feature type="domain" description="Methyltransferase" evidence="1">
    <location>
        <begin position="48"/>
        <end position="102"/>
    </location>
</feature>
<accession>A0A5C7FJ51</accession>
<dbReference type="Pfam" id="PF13649">
    <property type="entry name" value="Methyltransf_25"/>
    <property type="match status" value="1"/>
</dbReference>
<name>A0A5C7FJ51_9BACT</name>